<proteinExistence type="predicted"/>
<dbReference type="GO" id="GO:0005524">
    <property type="term" value="F:ATP binding"/>
    <property type="evidence" value="ECO:0007669"/>
    <property type="project" value="UniProtKB-KW"/>
</dbReference>
<evidence type="ECO:0000313" key="5">
    <source>
        <dbReference type="Proteomes" id="UP001628220"/>
    </source>
</evidence>
<evidence type="ECO:0000256" key="1">
    <source>
        <dbReference type="ARBA" id="ARBA00022741"/>
    </source>
</evidence>
<dbReference type="InterPro" id="IPR027417">
    <property type="entry name" value="P-loop_NTPase"/>
</dbReference>
<dbReference type="InterPro" id="IPR003593">
    <property type="entry name" value="AAA+_ATPase"/>
</dbReference>
<dbReference type="EMBL" id="BAAFSF010000001">
    <property type="protein sequence ID" value="GAB1251596.1"/>
    <property type="molecule type" value="Genomic_DNA"/>
</dbReference>
<reference evidence="4 5" key="1">
    <citation type="journal article" date="2025" name="Int. J. Syst. Evol. Microbiol.">
        <title>Desulfovibrio falkowii sp. nov., Porphyromonas miyakawae sp. nov., Mediterraneibacter flintii sp. nov. and Owariibacterium komagatae gen. nov., sp. nov., isolated from human faeces.</title>
        <authorList>
            <person name="Hamaguchi T."/>
            <person name="Ohara M."/>
            <person name="Hisatomi A."/>
            <person name="Sekiguchi K."/>
            <person name="Takeda J.I."/>
            <person name="Ueyama J."/>
            <person name="Ito M."/>
            <person name="Nishiwaki H."/>
            <person name="Ogi T."/>
            <person name="Hirayama M."/>
            <person name="Ohkuma M."/>
            <person name="Sakamoto M."/>
            <person name="Ohno K."/>
        </authorList>
    </citation>
    <scope>NUCLEOTIDE SEQUENCE [LARGE SCALE GENOMIC DNA]</scope>
    <source>
        <strain evidence="4 5">13CB11C</strain>
    </source>
</reference>
<dbReference type="Gene3D" id="3.40.50.300">
    <property type="entry name" value="P-loop containing nucleotide triphosphate hydrolases"/>
    <property type="match status" value="1"/>
</dbReference>
<dbReference type="RefSeq" id="WP_411915401.1">
    <property type="nucleotide sequence ID" value="NZ_BAAFSF010000001.1"/>
</dbReference>
<evidence type="ECO:0000256" key="2">
    <source>
        <dbReference type="ARBA" id="ARBA00022840"/>
    </source>
</evidence>
<dbReference type="PANTHER" id="PTHR24220">
    <property type="entry name" value="IMPORT ATP-BINDING PROTEIN"/>
    <property type="match status" value="1"/>
</dbReference>
<dbReference type="InterPro" id="IPR003439">
    <property type="entry name" value="ABC_transporter-like_ATP-bd"/>
</dbReference>
<protein>
    <submittedName>
        <fullName evidence="4">ATP-binding cassette domain-containing protein</fullName>
    </submittedName>
</protein>
<evidence type="ECO:0000313" key="4">
    <source>
        <dbReference type="EMBL" id="GAB1251596.1"/>
    </source>
</evidence>
<keyword evidence="2 4" id="KW-0067">ATP-binding</keyword>
<organism evidence="4 5">
    <name type="scientific">Porphyromonas miyakawae</name>
    <dbReference type="NCBI Taxonomy" id="3137470"/>
    <lineage>
        <taxon>Bacteria</taxon>
        <taxon>Pseudomonadati</taxon>
        <taxon>Bacteroidota</taxon>
        <taxon>Bacteroidia</taxon>
        <taxon>Bacteroidales</taxon>
        <taxon>Porphyromonadaceae</taxon>
        <taxon>Porphyromonas</taxon>
    </lineage>
</organism>
<dbReference type="PROSITE" id="PS50893">
    <property type="entry name" value="ABC_TRANSPORTER_2"/>
    <property type="match status" value="1"/>
</dbReference>
<name>A0ABQ0E1J6_9PORP</name>
<sequence length="258" mass="28531">MKRPTYVDPVVLRSVTIERYQRQILKNINFVVHKKDLVYLTGSVGTGKSSLLELIYGELPHSSEGEAKVLGYDLKSISRRQRQTMRRSMGIVFQSSHQLLYDRNVEGNLAFALKAIGKESKSTLQQRINEALEKVGMQSYKAAMPHELSGGEAERVCIARALIKNPQLVILDEPTAGLDIETAVQIGQIIKDITADGTAVIMSTHNQHIIDSFPGRVFQLDRESASITELNDAFTSTTSVPLLSGDDMEAVANETESI</sequence>
<evidence type="ECO:0000259" key="3">
    <source>
        <dbReference type="PROSITE" id="PS50893"/>
    </source>
</evidence>
<dbReference type="SMART" id="SM00382">
    <property type="entry name" value="AAA"/>
    <property type="match status" value="1"/>
</dbReference>
<dbReference type="SUPFAM" id="SSF52540">
    <property type="entry name" value="P-loop containing nucleoside triphosphate hydrolases"/>
    <property type="match status" value="1"/>
</dbReference>
<gene>
    <name evidence="4" type="ORF">Tsumi_07000</name>
</gene>
<dbReference type="Pfam" id="PF00005">
    <property type="entry name" value="ABC_tran"/>
    <property type="match status" value="1"/>
</dbReference>
<feature type="domain" description="ABC transporter" evidence="3">
    <location>
        <begin position="10"/>
        <end position="247"/>
    </location>
</feature>
<dbReference type="InterPro" id="IPR015854">
    <property type="entry name" value="ABC_transpr_LolD-like"/>
</dbReference>
<dbReference type="PANTHER" id="PTHR24220:SF470">
    <property type="entry name" value="CELL DIVISION ATP-BINDING PROTEIN FTSE"/>
    <property type="match status" value="1"/>
</dbReference>
<keyword evidence="5" id="KW-1185">Reference proteome</keyword>
<accession>A0ABQ0E1J6</accession>
<keyword evidence="1" id="KW-0547">Nucleotide-binding</keyword>
<dbReference type="Proteomes" id="UP001628220">
    <property type="component" value="Unassembled WGS sequence"/>
</dbReference>
<comment type="caution">
    <text evidence="4">The sequence shown here is derived from an EMBL/GenBank/DDBJ whole genome shotgun (WGS) entry which is preliminary data.</text>
</comment>